<protein>
    <submittedName>
        <fullName evidence="1">SACOL1771 family peroxiredoxin</fullName>
    </submittedName>
</protein>
<dbReference type="InterPro" id="IPR003718">
    <property type="entry name" value="OsmC/Ohr_fam"/>
</dbReference>
<gene>
    <name evidence="1" type="ORF">K3F53_10015</name>
</gene>
<dbReference type="Pfam" id="PF02566">
    <property type="entry name" value="OsmC"/>
    <property type="match status" value="1"/>
</dbReference>
<dbReference type="Gene3D" id="3.30.300.20">
    <property type="match status" value="1"/>
</dbReference>
<dbReference type="InterPro" id="IPR015946">
    <property type="entry name" value="KH_dom-like_a/b"/>
</dbReference>
<keyword evidence="2" id="KW-1185">Reference proteome</keyword>
<evidence type="ECO:0000313" key="2">
    <source>
        <dbReference type="Proteomes" id="UP000826616"/>
    </source>
</evidence>
<dbReference type="InterPro" id="IPR052707">
    <property type="entry name" value="OsmC_Ohr_Peroxiredoxin"/>
</dbReference>
<dbReference type="GeneID" id="97141703"/>
<evidence type="ECO:0000313" key="1">
    <source>
        <dbReference type="EMBL" id="QYY41289.1"/>
    </source>
</evidence>
<dbReference type="PANTHER" id="PTHR42830:SF2">
    <property type="entry name" value="OSMC_OHR FAMILY PROTEIN"/>
    <property type="match status" value="1"/>
</dbReference>
<organism evidence="1 2">
    <name type="scientific">Aneurinibacillus thermoaerophilus</name>
    <dbReference type="NCBI Taxonomy" id="143495"/>
    <lineage>
        <taxon>Bacteria</taxon>
        <taxon>Bacillati</taxon>
        <taxon>Bacillota</taxon>
        <taxon>Bacilli</taxon>
        <taxon>Bacillales</taxon>
        <taxon>Paenibacillaceae</taxon>
        <taxon>Aneurinibacillus group</taxon>
        <taxon>Aneurinibacillus</taxon>
    </lineage>
</organism>
<dbReference type="NCBIfam" id="TIGR03563">
    <property type="entry name" value="perox_SACOL1771"/>
    <property type="match status" value="1"/>
</dbReference>
<name>A0ABX8Y840_ANETH</name>
<dbReference type="PANTHER" id="PTHR42830">
    <property type="entry name" value="OSMOTICALLY INDUCIBLE FAMILY PROTEIN"/>
    <property type="match status" value="1"/>
</dbReference>
<dbReference type="InterPro" id="IPR019905">
    <property type="entry name" value="OsmC-like_firmicutes"/>
</dbReference>
<dbReference type="EMBL" id="CP080764">
    <property type="protein sequence ID" value="QYY41289.1"/>
    <property type="molecule type" value="Genomic_DNA"/>
</dbReference>
<dbReference type="InterPro" id="IPR036102">
    <property type="entry name" value="OsmC/Ohrsf"/>
</dbReference>
<dbReference type="RefSeq" id="WP_057898730.1">
    <property type="nucleotide sequence ID" value="NZ_CP080764.1"/>
</dbReference>
<dbReference type="Proteomes" id="UP000826616">
    <property type="component" value="Chromosome"/>
</dbReference>
<dbReference type="SUPFAM" id="SSF82784">
    <property type="entry name" value="OsmC-like"/>
    <property type="match status" value="1"/>
</dbReference>
<sequence>MAEHHFYLTADWKGGRDGEGRISVGNLQAPISVPKEMNGPGVGTNPDEMLIGAAATCYLITLAAILQNRGIGVSDLHLESEGIVIMEGSSPRFQKIIHRPRITLEAEAAEEQIETVVVLAERAEKACMVSKAVQGNVEVLVEADVVIA</sequence>
<reference evidence="1 2" key="1">
    <citation type="submission" date="2021-08" db="EMBL/GenBank/DDBJ databases">
        <title>Complete genome sequence of the strain Aneurinibacillus thermoaerophilus CCM 8960.</title>
        <authorList>
            <person name="Musilova J."/>
            <person name="Kourilova X."/>
            <person name="Pernicova I."/>
            <person name="Bezdicek M."/>
            <person name="Lengerova M."/>
            <person name="Obruca S."/>
            <person name="Sedlar K."/>
        </authorList>
    </citation>
    <scope>NUCLEOTIDE SEQUENCE [LARGE SCALE GENOMIC DNA]</scope>
    <source>
        <strain evidence="1 2">CCM 8960</strain>
    </source>
</reference>
<accession>A0ABX8Y840</accession>
<proteinExistence type="predicted"/>